<organism evidence="4 5">
    <name type="scientific">Streptomyces drozdowiczii</name>
    <dbReference type="NCBI Taxonomy" id="202862"/>
    <lineage>
        <taxon>Bacteria</taxon>
        <taxon>Bacillati</taxon>
        <taxon>Actinomycetota</taxon>
        <taxon>Actinomycetes</taxon>
        <taxon>Kitasatosporales</taxon>
        <taxon>Streptomycetaceae</taxon>
        <taxon>Streptomyces</taxon>
    </lineage>
</organism>
<proteinExistence type="predicted"/>
<evidence type="ECO:0000313" key="4">
    <source>
        <dbReference type="EMBL" id="UZK57759.1"/>
    </source>
</evidence>
<evidence type="ECO:0000256" key="1">
    <source>
        <dbReference type="ARBA" id="ARBA00022679"/>
    </source>
</evidence>
<dbReference type="RefSeq" id="WP_265546156.1">
    <property type="nucleotide sequence ID" value="NZ_CP098740.1"/>
</dbReference>
<dbReference type="SUPFAM" id="SSF101473">
    <property type="entry name" value="DhaL-like"/>
    <property type="match status" value="1"/>
</dbReference>
<reference evidence="4" key="1">
    <citation type="journal article" date="2022" name="Front. Microbiol.">
        <title>Mirubactin C rescues the lethal effect of cell wall biosynthesis mutations in Bacillus subtilis.</title>
        <authorList>
            <person name="Kepplinger B."/>
            <person name="Wen X."/>
            <person name="Tyler A.R."/>
            <person name="Kim B.Y."/>
            <person name="Brown J."/>
            <person name="Banks P."/>
            <person name="Dashti Y."/>
            <person name="Mackenzie E.S."/>
            <person name="Wills C."/>
            <person name="Kawai Y."/>
            <person name="Waldron K.J."/>
            <person name="Allenby N.E.E."/>
            <person name="Wu L.J."/>
            <person name="Hall M.J."/>
            <person name="Errington J."/>
        </authorList>
    </citation>
    <scope>NUCLEOTIDE SEQUENCE</scope>
    <source>
        <strain evidence="4">MDA8-470</strain>
    </source>
</reference>
<evidence type="ECO:0000313" key="5">
    <source>
        <dbReference type="Proteomes" id="UP001164963"/>
    </source>
</evidence>
<dbReference type="GO" id="GO:0016301">
    <property type="term" value="F:kinase activity"/>
    <property type="evidence" value="ECO:0007669"/>
    <property type="project" value="UniProtKB-KW"/>
</dbReference>
<gene>
    <name evidence="4" type="primary">dhaL</name>
    <name evidence="4" type="ORF">NEH16_29965</name>
</gene>
<dbReference type="InterPro" id="IPR050861">
    <property type="entry name" value="Dihydroxyacetone_Kinase"/>
</dbReference>
<dbReference type="NCBIfam" id="TIGR02365">
    <property type="entry name" value="dha_L_ycgS"/>
    <property type="match status" value="1"/>
</dbReference>
<evidence type="ECO:0000259" key="3">
    <source>
        <dbReference type="PROSITE" id="PS51480"/>
    </source>
</evidence>
<keyword evidence="5" id="KW-1185">Reference proteome</keyword>
<sequence length="220" mass="21477">MTSDALDGTRTREWAGHFADSVHATEAELTALDQQAGDGDFGANLAAGVRAAGPLLDEVAASAGPGAYLGALATAFLDEVGGTSGPLFGLLFQAMGRAAGSGPGLTTGALAEGAAEGLAAIRRVGDAAPGDKTLVDALAPAAEALRAAGDAPPADALAAAAAEAWRGVRETASQAARMGRASYLGERATGVPDPGAVGMALFFASAAGTVRQLAPHLAGN</sequence>
<evidence type="ECO:0000256" key="2">
    <source>
        <dbReference type="ARBA" id="ARBA00022777"/>
    </source>
</evidence>
<dbReference type="PANTHER" id="PTHR28629:SF4">
    <property type="entry name" value="TRIOKINASE_FMN CYCLASE"/>
    <property type="match status" value="1"/>
</dbReference>
<dbReference type="Pfam" id="PF02734">
    <property type="entry name" value="Dak2"/>
    <property type="match status" value="1"/>
</dbReference>
<accession>A0ABY6Q088</accession>
<dbReference type="InterPro" id="IPR004007">
    <property type="entry name" value="DhaL_dom"/>
</dbReference>
<protein>
    <submittedName>
        <fullName evidence="4">Dihydroxyacetone kinase subunit DhaL</fullName>
    </submittedName>
</protein>
<feature type="domain" description="DhaL" evidence="3">
    <location>
        <begin position="9"/>
        <end position="208"/>
    </location>
</feature>
<dbReference type="Proteomes" id="UP001164963">
    <property type="component" value="Chromosome"/>
</dbReference>
<keyword evidence="1" id="KW-0808">Transferase</keyword>
<dbReference type="InterPro" id="IPR036117">
    <property type="entry name" value="DhaL_dom_sf"/>
</dbReference>
<dbReference type="InterPro" id="IPR012737">
    <property type="entry name" value="DhaK_L_YcgS"/>
</dbReference>
<dbReference type="PANTHER" id="PTHR28629">
    <property type="entry name" value="TRIOKINASE/FMN CYCLASE"/>
    <property type="match status" value="1"/>
</dbReference>
<dbReference type="EMBL" id="CP098740">
    <property type="protein sequence ID" value="UZK57759.1"/>
    <property type="molecule type" value="Genomic_DNA"/>
</dbReference>
<keyword evidence="2 4" id="KW-0418">Kinase</keyword>
<dbReference type="Gene3D" id="1.25.40.340">
    <property type="match status" value="1"/>
</dbReference>
<dbReference type="SMART" id="SM01120">
    <property type="entry name" value="Dak2"/>
    <property type="match status" value="1"/>
</dbReference>
<name>A0ABY6Q088_9ACTN</name>
<dbReference type="PROSITE" id="PS51480">
    <property type="entry name" value="DHAL"/>
    <property type="match status" value="1"/>
</dbReference>